<geneLocation type="plasmid" evidence="9">
    <name>2</name>
</geneLocation>
<dbReference type="FunFam" id="3.30.160.20:FF:000004">
    <property type="entry name" value="Peptide chain release factor 1"/>
    <property type="match status" value="1"/>
</dbReference>
<evidence type="ECO:0000256" key="3">
    <source>
        <dbReference type="ARBA" id="ARBA00022481"/>
    </source>
</evidence>
<keyword evidence="3 6" id="KW-0488">Methylation</keyword>
<feature type="modified residue" description="N5-methylglutamine" evidence="6">
    <location>
        <position position="234"/>
    </location>
</feature>
<dbReference type="InterPro" id="IPR000352">
    <property type="entry name" value="Pep_chain_release_fac_I"/>
</dbReference>
<evidence type="ECO:0000256" key="5">
    <source>
        <dbReference type="ARBA" id="ARBA00050039"/>
    </source>
</evidence>
<dbReference type="InterPro" id="IPR005139">
    <property type="entry name" value="PCRF"/>
</dbReference>
<evidence type="ECO:0000256" key="7">
    <source>
        <dbReference type="SAM" id="Coils"/>
    </source>
</evidence>
<dbReference type="PANTHER" id="PTHR43804">
    <property type="entry name" value="LD18447P"/>
    <property type="match status" value="1"/>
</dbReference>
<dbReference type="PANTHER" id="PTHR43804:SF7">
    <property type="entry name" value="LD18447P"/>
    <property type="match status" value="1"/>
</dbReference>
<evidence type="ECO:0000256" key="4">
    <source>
        <dbReference type="ARBA" id="ARBA00022917"/>
    </source>
</evidence>
<feature type="domain" description="Prokaryotic-type class I peptide chain release factors" evidence="8">
    <location>
        <begin position="227"/>
        <end position="243"/>
    </location>
</feature>
<feature type="coiled-coil region" evidence="7">
    <location>
        <begin position="67"/>
        <end position="94"/>
    </location>
</feature>
<comment type="similarity">
    <text evidence="2 6">Belongs to the prokaryotic/mitochondrial release factor family.</text>
</comment>
<dbReference type="InterPro" id="IPR050057">
    <property type="entry name" value="Prokaryotic/Mito_RF"/>
</dbReference>
<accession>A0A448ZYB0</accession>
<dbReference type="NCBIfam" id="NF001859">
    <property type="entry name" value="PRK00591.1"/>
    <property type="match status" value="1"/>
</dbReference>
<dbReference type="PROSITE" id="PS00745">
    <property type="entry name" value="RF_PROK_I"/>
    <property type="match status" value="1"/>
</dbReference>
<evidence type="ECO:0000259" key="8">
    <source>
        <dbReference type="PROSITE" id="PS00745"/>
    </source>
</evidence>
<dbReference type="GO" id="GO:0005737">
    <property type="term" value="C:cytoplasm"/>
    <property type="evidence" value="ECO:0007669"/>
    <property type="project" value="UniProtKB-SubCell"/>
</dbReference>
<comment type="function">
    <text evidence="1 6">Peptide chain release factor 1 directs the termination of translation in response to the peptide chain termination codons UAG and UAA.</text>
</comment>
<dbReference type="AlphaFoldDB" id="A0A448ZYB0"/>
<protein>
    <recommendedName>
        <fullName evidence="5 6">Peptide chain release factor 1</fullName>
        <shortName evidence="6">RF-1</shortName>
    </recommendedName>
</protein>
<evidence type="ECO:0000256" key="1">
    <source>
        <dbReference type="ARBA" id="ARBA00002986"/>
    </source>
</evidence>
<dbReference type="SMART" id="SM00937">
    <property type="entry name" value="PCRF"/>
    <property type="match status" value="1"/>
</dbReference>
<dbReference type="Gene3D" id="3.30.160.20">
    <property type="match status" value="1"/>
</dbReference>
<dbReference type="Pfam" id="PF00472">
    <property type="entry name" value="RF-1"/>
    <property type="match status" value="1"/>
</dbReference>
<keyword evidence="4 6" id="KW-0648">Protein biosynthesis</keyword>
<sequence length="356" mass="40568">MYVSLLSIKDKYENFSKQLLDPAVFNDIKKYNQINKEQSNLEEIYQNFLKFLSLEKEYIDAKELLNLEKDEELIALAKDDIASCEQKMLDLEEKLKELMLPQDENDKLNVFVEIRGAAGGDEANIFSGDLFKMYQKYCENEGFKLNIVDSTYGTAGGFSQIVFLVKGEKVFSKFKFERGVHRVQRVPATETQGRVHTSTATVTVIPEIDETINIEIKPEDIEVNVFRSSGAGGQSVNTTDSAVRIIHKKTGIVVTSQDERSQIMNRETAMKMLKSKLYEIEMQKMQEQEESIRKLAGTGDRSEKIRTYNYPQDRITDHRIGMSTSLKIVMDGGLNKIIDALIADEKRQKLEQSGGK</sequence>
<gene>
    <name evidence="9" type="primary">prfA_2</name>
    <name evidence="6" type="synonym">prfA</name>
    <name evidence="9" type="ORF">NCTC10113_01138</name>
</gene>
<dbReference type="Gene3D" id="3.30.70.1660">
    <property type="match status" value="1"/>
</dbReference>
<dbReference type="InterPro" id="IPR004373">
    <property type="entry name" value="RF-1"/>
</dbReference>
<keyword evidence="9" id="KW-0614">Plasmid</keyword>
<dbReference type="Pfam" id="PF03462">
    <property type="entry name" value="PCRF"/>
    <property type="match status" value="1"/>
</dbReference>
<comment type="subcellular location">
    <subcellularLocation>
        <location evidence="6">Cytoplasm</location>
    </subcellularLocation>
</comment>
<organism evidence="9">
    <name type="scientific">Metamycoplasma salivarium</name>
    <name type="common">Mycoplasma salivarium</name>
    <dbReference type="NCBI Taxonomy" id="2124"/>
    <lineage>
        <taxon>Bacteria</taxon>
        <taxon>Bacillati</taxon>
        <taxon>Mycoplasmatota</taxon>
        <taxon>Mycoplasmoidales</taxon>
        <taxon>Metamycoplasmataceae</taxon>
        <taxon>Metamycoplasma</taxon>
    </lineage>
</organism>
<dbReference type="EMBL" id="LR214939">
    <property type="protein sequence ID" value="VEU56237.1"/>
    <property type="molecule type" value="Genomic_DNA"/>
</dbReference>
<comment type="PTM">
    <text evidence="6">Methylated by PrmC. Methylation increases the termination efficiency of RF1.</text>
</comment>
<proteinExistence type="inferred from homology"/>
<dbReference type="InterPro" id="IPR045853">
    <property type="entry name" value="Pep_chain_release_fac_I_sf"/>
</dbReference>
<dbReference type="NCBIfam" id="TIGR00019">
    <property type="entry name" value="prfA"/>
    <property type="match status" value="1"/>
</dbReference>
<evidence type="ECO:0000313" key="9">
    <source>
        <dbReference type="EMBL" id="VEU56237.1"/>
    </source>
</evidence>
<dbReference type="Gene3D" id="6.10.140.1950">
    <property type="match status" value="1"/>
</dbReference>
<dbReference type="SUPFAM" id="SSF75620">
    <property type="entry name" value="Release factor"/>
    <property type="match status" value="1"/>
</dbReference>
<reference evidence="9" key="1">
    <citation type="submission" date="2019-01" db="EMBL/GenBank/DDBJ databases">
        <authorList>
            <consortium name="Pathogen Informatics"/>
        </authorList>
    </citation>
    <scope>NUCLEOTIDE SEQUENCE [LARGE SCALE GENOMIC DNA]</scope>
    <source>
        <strain evidence="9">NCTC10113</strain>
    </source>
</reference>
<evidence type="ECO:0000256" key="6">
    <source>
        <dbReference type="HAMAP-Rule" id="MF_00093"/>
    </source>
</evidence>
<evidence type="ECO:0000256" key="2">
    <source>
        <dbReference type="ARBA" id="ARBA00010835"/>
    </source>
</evidence>
<dbReference type="HAMAP" id="MF_00093">
    <property type="entry name" value="Rel_fac_1"/>
    <property type="match status" value="1"/>
</dbReference>
<keyword evidence="7" id="KW-0175">Coiled coil</keyword>
<keyword evidence="6" id="KW-0963">Cytoplasm</keyword>
<dbReference type="GO" id="GO:0016149">
    <property type="term" value="F:translation release factor activity, codon specific"/>
    <property type="evidence" value="ECO:0007669"/>
    <property type="project" value="UniProtKB-UniRule"/>
</dbReference>
<name>A0A448ZYB0_METSV</name>
<dbReference type="FunFam" id="3.30.70.1660:FF:000002">
    <property type="entry name" value="Peptide chain release factor 1"/>
    <property type="match status" value="1"/>
</dbReference>